<feature type="transmembrane region" description="Helical" evidence="8">
    <location>
        <begin position="407"/>
        <end position="424"/>
    </location>
</feature>
<sequence length="538" mass="57154">MGASDRLDRIRERASVADRDADEPTVLAVVVLAISLLLLSPIAWVLIEASEMPTGRLVELVVSDTTTAVTVNTLVLVAAVTAMSVCIGVPLALLTVQTDLPFKRFFTVTAALPLVVPSYIGAFAFVSAFGPRGELADLLAPLGVQQIPTIYGLHGTVLVLTLFTYPYVFLTTRASLISFDGTVVEAARTLNASRWEAFKRVTLPQILPGIAAGALLVALYTLSDFGTPAIMRYDVFTRMIFVEEQARNLDAAAVLSLLLLVLAMAILAVESRIGASRDGAYVSSGDRRPGEIQLGYWKLPAMGFCGAIATLCLVLPIGILAQWLVRSTAAAPEGFVFEAQHVTNSVVLAAGAAGLCVVVALPIAYLSARGTGTLSSLPERVSYVGYAVPGVVIGLSLIYLALQFVPFLYQSLFVLVFAYVVRFLPQAVGTTESSLLQVDPSYIEAARSLGYGPMTSFRKVVLPLVAPGIAAGAALVFLTTMKELPATLMLRPIGFETIVTYIWLVRGAAYQGQAAVPALILVGVSGLSMLIILRQEGR</sequence>
<evidence type="ECO:0000256" key="2">
    <source>
        <dbReference type="ARBA" id="ARBA00022448"/>
    </source>
</evidence>
<keyword evidence="2 8" id="KW-0813">Transport</keyword>
<evidence type="ECO:0000256" key="4">
    <source>
        <dbReference type="ARBA" id="ARBA00022519"/>
    </source>
</evidence>
<gene>
    <name evidence="10" type="ORF">NDI86_19205</name>
</gene>
<dbReference type="Proteomes" id="UP001268864">
    <property type="component" value="Unassembled WGS sequence"/>
</dbReference>
<evidence type="ECO:0000256" key="8">
    <source>
        <dbReference type="RuleBase" id="RU363032"/>
    </source>
</evidence>
<evidence type="ECO:0000256" key="5">
    <source>
        <dbReference type="ARBA" id="ARBA00022692"/>
    </source>
</evidence>
<evidence type="ECO:0000313" key="10">
    <source>
        <dbReference type="EMBL" id="MDS0284223.1"/>
    </source>
</evidence>
<feature type="transmembrane region" description="Helical" evidence="8">
    <location>
        <begin position="301"/>
        <end position="325"/>
    </location>
</feature>
<evidence type="ECO:0000256" key="7">
    <source>
        <dbReference type="ARBA" id="ARBA00023136"/>
    </source>
</evidence>
<feature type="transmembrane region" description="Helical" evidence="8">
    <location>
        <begin position="514"/>
        <end position="533"/>
    </location>
</feature>
<feature type="transmembrane region" description="Helical" evidence="8">
    <location>
        <begin position="460"/>
        <end position="481"/>
    </location>
</feature>
<dbReference type="InterPro" id="IPR000515">
    <property type="entry name" value="MetI-like"/>
</dbReference>
<feature type="domain" description="ABC transmembrane type-1" evidence="9">
    <location>
        <begin position="70"/>
        <end position="270"/>
    </location>
</feature>
<keyword evidence="11" id="KW-1185">Reference proteome</keyword>
<accession>A0ABU2FTZ8</accession>
<feature type="transmembrane region" description="Helical" evidence="8">
    <location>
        <begin position="105"/>
        <end position="130"/>
    </location>
</feature>
<evidence type="ECO:0000256" key="6">
    <source>
        <dbReference type="ARBA" id="ARBA00022989"/>
    </source>
</evidence>
<feature type="transmembrane region" description="Helical" evidence="8">
    <location>
        <begin position="67"/>
        <end position="93"/>
    </location>
</feature>
<dbReference type="PANTHER" id="PTHR43357">
    <property type="entry name" value="INNER MEMBRANE ABC TRANSPORTER PERMEASE PROTEIN YDCV"/>
    <property type="match status" value="1"/>
</dbReference>
<keyword evidence="7 8" id="KW-0472">Membrane</keyword>
<feature type="transmembrane region" description="Helical" evidence="8">
    <location>
        <begin position="345"/>
        <end position="368"/>
    </location>
</feature>
<feature type="transmembrane region" description="Helical" evidence="8">
    <location>
        <begin position="251"/>
        <end position="269"/>
    </location>
</feature>
<dbReference type="Pfam" id="PF00528">
    <property type="entry name" value="BPD_transp_1"/>
    <property type="match status" value="2"/>
</dbReference>
<evidence type="ECO:0000256" key="3">
    <source>
        <dbReference type="ARBA" id="ARBA00022475"/>
    </source>
</evidence>
<reference evidence="10 11" key="1">
    <citation type="submission" date="2022-06" db="EMBL/GenBank/DDBJ databases">
        <title>Halomicroarcula sp. a new haloarchaeum isolate from saline soil.</title>
        <authorList>
            <person name="Strakova D."/>
            <person name="Galisteo C."/>
            <person name="Sanchez-Porro C."/>
            <person name="Ventosa A."/>
        </authorList>
    </citation>
    <scope>NUCLEOTIDE SEQUENCE [LARGE SCALE GENOMIC DNA]</scope>
    <source>
        <strain evidence="10 11">S3CR25-11</strain>
    </source>
</reference>
<dbReference type="SUPFAM" id="SSF161098">
    <property type="entry name" value="MetI-like"/>
    <property type="match status" value="2"/>
</dbReference>
<comment type="similarity">
    <text evidence="8">Belongs to the binding-protein-dependent transport system permease family.</text>
</comment>
<dbReference type="InterPro" id="IPR035906">
    <property type="entry name" value="MetI-like_sf"/>
</dbReference>
<dbReference type="PROSITE" id="PS50928">
    <property type="entry name" value="ABC_TM1"/>
    <property type="match status" value="2"/>
</dbReference>
<dbReference type="RefSeq" id="WP_310901965.1">
    <property type="nucleotide sequence ID" value="NZ_JAMQOS010000007.1"/>
</dbReference>
<feature type="transmembrane region" description="Helical" evidence="8">
    <location>
        <begin position="150"/>
        <end position="170"/>
    </location>
</feature>
<keyword evidence="3" id="KW-1003">Cell membrane</keyword>
<dbReference type="Gene3D" id="1.10.3720.10">
    <property type="entry name" value="MetI-like"/>
    <property type="match status" value="2"/>
</dbReference>
<protein>
    <submittedName>
        <fullName evidence="10">Iron ABC transporter permease</fullName>
    </submittedName>
</protein>
<feature type="domain" description="ABC transmembrane type-1" evidence="9">
    <location>
        <begin position="342"/>
        <end position="532"/>
    </location>
</feature>
<proteinExistence type="inferred from homology"/>
<feature type="transmembrane region" description="Helical" evidence="8">
    <location>
        <begin position="206"/>
        <end position="231"/>
    </location>
</feature>
<comment type="caution">
    <text evidence="10">The sequence shown here is derived from an EMBL/GenBank/DDBJ whole genome shotgun (WGS) entry which is preliminary data.</text>
</comment>
<organism evidence="10 11">
    <name type="scientific">Haloarcula onubensis</name>
    <dbReference type="NCBI Taxonomy" id="2950539"/>
    <lineage>
        <taxon>Archaea</taxon>
        <taxon>Methanobacteriati</taxon>
        <taxon>Methanobacteriota</taxon>
        <taxon>Stenosarchaea group</taxon>
        <taxon>Halobacteria</taxon>
        <taxon>Halobacteriales</taxon>
        <taxon>Haloarculaceae</taxon>
        <taxon>Haloarcula</taxon>
    </lineage>
</organism>
<dbReference type="PANTHER" id="PTHR43357:SF3">
    <property type="entry name" value="FE(3+)-TRANSPORT SYSTEM PERMEASE PROTEIN FBPB 2"/>
    <property type="match status" value="1"/>
</dbReference>
<comment type="subcellular location">
    <subcellularLocation>
        <location evidence="1">Cell inner membrane</location>
        <topology evidence="1">Multi-pass membrane protein</topology>
    </subcellularLocation>
    <subcellularLocation>
        <location evidence="8">Cell membrane</location>
        <topology evidence="8">Multi-pass membrane protein</topology>
    </subcellularLocation>
</comment>
<dbReference type="CDD" id="cd06261">
    <property type="entry name" value="TM_PBP2"/>
    <property type="match status" value="2"/>
</dbReference>
<feature type="transmembrane region" description="Helical" evidence="8">
    <location>
        <begin position="26"/>
        <end position="47"/>
    </location>
</feature>
<keyword evidence="6 8" id="KW-1133">Transmembrane helix</keyword>
<evidence type="ECO:0000259" key="9">
    <source>
        <dbReference type="PROSITE" id="PS50928"/>
    </source>
</evidence>
<feature type="transmembrane region" description="Helical" evidence="8">
    <location>
        <begin position="380"/>
        <end position="401"/>
    </location>
</feature>
<evidence type="ECO:0000313" key="11">
    <source>
        <dbReference type="Proteomes" id="UP001268864"/>
    </source>
</evidence>
<keyword evidence="4" id="KW-0997">Cell inner membrane</keyword>
<evidence type="ECO:0000256" key="1">
    <source>
        <dbReference type="ARBA" id="ARBA00004429"/>
    </source>
</evidence>
<dbReference type="EMBL" id="JAMQOS010000007">
    <property type="protein sequence ID" value="MDS0284223.1"/>
    <property type="molecule type" value="Genomic_DNA"/>
</dbReference>
<keyword evidence="5 8" id="KW-0812">Transmembrane</keyword>
<name>A0ABU2FTZ8_9EURY</name>